<accession>A0A6C2CNJ1</accession>
<sequence>MPRNPLSTLSIHPACNADLPAILRIQSRCYTAIVPESAQSMGAKLAASPATCFVAQRAGDVIAYLLALPWRFDHPPHLDAPDCVLPEEPDTLYLHDLAVDPAARGSGASQALVKAFLTALTESGIGRASLIAIQGSAPWWEGHGFRAALTTPALDARLAGYGSDVRYMSRQSETARSS</sequence>
<dbReference type="InterPro" id="IPR016181">
    <property type="entry name" value="Acyl_CoA_acyltransferase"/>
</dbReference>
<proteinExistence type="predicted"/>
<keyword evidence="5" id="KW-1185">Reference proteome</keyword>
<dbReference type="AlphaFoldDB" id="A0A6C2CNJ1"/>
<protein>
    <submittedName>
        <fullName evidence="4">GNAT family N-acetyltransferase</fullName>
    </submittedName>
</protein>
<dbReference type="PROSITE" id="PS51186">
    <property type="entry name" value="GNAT"/>
    <property type="match status" value="1"/>
</dbReference>
<dbReference type="SUPFAM" id="SSF55729">
    <property type="entry name" value="Acyl-CoA N-acyltransferases (Nat)"/>
    <property type="match status" value="1"/>
</dbReference>
<dbReference type="Gene3D" id="3.40.630.30">
    <property type="match status" value="1"/>
</dbReference>
<evidence type="ECO:0000313" key="5">
    <source>
        <dbReference type="Proteomes" id="UP000389128"/>
    </source>
</evidence>
<dbReference type="GO" id="GO:0016747">
    <property type="term" value="F:acyltransferase activity, transferring groups other than amino-acyl groups"/>
    <property type="evidence" value="ECO:0007669"/>
    <property type="project" value="InterPro"/>
</dbReference>
<evidence type="ECO:0000256" key="2">
    <source>
        <dbReference type="ARBA" id="ARBA00023315"/>
    </source>
</evidence>
<dbReference type="Pfam" id="PF00583">
    <property type="entry name" value="Acetyltransf_1"/>
    <property type="match status" value="1"/>
</dbReference>
<keyword evidence="1 4" id="KW-0808">Transferase</keyword>
<reference evidence="4 5" key="1">
    <citation type="submission" date="2019-01" db="EMBL/GenBank/DDBJ databases">
        <title>Zoogloea oleivorans genome sequencing and assembly.</title>
        <authorList>
            <person name="Tancsics A."/>
            <person name="Farkas M."/>
            <person name="Kriszt B."/>
            <person name="Maroti G."/>
            <person name="Horvath B."/>
        </authorList>
    </citation>
    <scope>NUCLEOTIDE SEQUENCE [LARGE SCALE GENOMIC DNA]</scope>
    <source>
        <strain evidence="4 5">Buc</strain>
    </source>
</reference>
<evidence type="ECO:0000256" key="1">
    <source>
        <dbReference type="ARBA" id="ARBA00022679"/>
    </source>
</evidence>
<comment type="caution">
    <text evidence="4">The sequence shown here is derived from an EMBL/GenBank/DDBJ whole genome shotgun (WGS) entry which is preliminary data.</text>
</comment>
<keyword evidence="2" id="KW-0012">Acyltransferase</keyword>
<dbReference type="RefSeq" id="WP_148579929.1">
    <property type="nucleotide sequence ID" value="NZ_SDKK01000014.1"/>
</dbReference>
<evidence type="ECO:0000313" key="4">
    <source>
        <dbReference type="EMBL" id="TYC55069.1"/>
    </source>
</evidence>
<organism evidence="4 5">
    <name type="scientific">Zoogloea oleivorans</name>
    <dbReference type="NCBI Taxonomy" id="1552750"/>
    <lineage>
        <taxon>Bacteria</taxon>
        <taxon>Pseudomonadati</taxon>
        <taxon>Pseudomonadota</taxon>
        <taxon>Betaproteobacteria</taxon>
        <taxon>Rhodocyclales</taxon>
        <taxon>Zoogloeaceae</taxon>
        <taxon>Zoogloea</taxon>
    </lineage>
</organism>
<gene>
    <name evidence="4" type="ORF">ETQ85_15225</name>
</gene>
<dbReference type="Proteomes" id="UP000389128">
    <property type="component" value="Unassembled WGS sequence"/>
</dbReference>
<feature type="domain" description="N-acetyltransferase" evidence="3">
    <location>
        <begin position="9"/>
        <end position="173"/>
    </location>
</feature>
<dbReference type="CDD" id="cd04301">
    <property type="entry name" value="NAT_SF"/>
    <property type="match status" value="1"/>
</dbReference>
<dbReference type="PANTHER" id="PTHR43877">
    <property type="entry name" value="AMINOALKYLPHOSPHONATE N-ACETYLTRANSFERASE-RELATED-RELATED"/>
    <property type="match status" value="1"/>
</dbReference>
<evidence type="ECO:0000259" key="3">
    <source>
        <dbReference type="PROSITE" id="PS51186"/>
    </source>
</evidence>
<dbReference type="InterPro" id="IPR000182">
    <property type="entry name" value="GNAT_dom"/>
</dbReference>
<dbReference type="EMBL" id="SDKK01000014">
    <property type="protein sequence ID" value="TYC55069.1"/>
    <property type="molecule type" value="Genomic_DNA"/>
</dbReference>
<dbReference type="InterPro" id="IPR050832">
    <property type="entry name" value="Bact_Acetyltransf"/>
</dbReference>
<dbReference type="OrthoDB" id="359414at2"/>
<name>A0A6C2CNJ1_9RHOO</name>